<accession>A0AAJ0DM51</accession>
<feature type="compositionally biased region" description="Acidic residues" evidence="1">
    <location>
        <begin position="62"/>
        <end position="82"/>
    </location>
</feature>
<feature type="compositionally biased region" description="Polar residues" evidence="1">
    <location>
        <begin position="458"/>
        <end position="471"/>
    </location>
</feature>
<feature type="region of interest" description="Disordered" evidence="1">
    <location>
        <begin position="48"/>
        <end position="94"/>
    </location>
</feature>
<proteinExistence type="predicted"/>
<feature type="compositionally biased region" description="Basic and acidic residues" evidence="1">
    <location>
        <begin position="705"/>
        <end position="714"/>
    </location>
</feature>
<dbReference type="EMBL" id="JAWDJX010000019">
    <property type="protein sequence ID" value="KAK3052816.1"/>
    <property type="molecule type" value="Genomic_DNA"/>
</dbReference>
<feature type="compositionally biased region" description="Polar residues" evidence="1">
    <location>
        <begin position="1"/>
        <end position="10"/>
    </location>
</feature>
<sequence>MATLSGHSQPQPVPQIERKAHAGGFNDPAVKKLLERLDEAFKLDRDEKDKYVTTKYAAPTVEDGDDTEMDDDGEADEEEETEEDRKEQEERDEFLRQGAERALNLPAKAIVEMPEDVARIAEQACCSLRDVWREGVPSDMATSFKKTNQAITEMNKVAGRPLDAHQIPYTMLTSLIPEVRNHAVRWGLSKIRKDLKTQNAYSKETTMTVANMLDGLAPTGLSWKLLVTEPVASILLEISREGAPLLSNGVAEKVVTYIQRDWELASAAQHKIAQQAEKPLRNLFKCLDQKKLSDAKEEWKAVDRINSDLVQYNRSLGLGETAKNTLLPVNQLKLCLGPQNSLALTDKRQTIAKQLSTFGYAALAQAAAPEGVVVEEIVLTPAAQKNLEMITPRLLEYRDREPGESAEPAPTSGESSSSGSSAGSTSEEPLFCDSDTTQDGTLPDAPPHATHAGRPQSPGKTSQSVQTTSKDYTVPGRPNRADPQAGEKPFEPAWTGLRTSAVPGPVFHNDITVLGKITEVILPGASFGRGTCAELYKTRAAKKAETEGTAKKTEGIKTRKAVEVRAMKAIVEVESNGESRREPITKYLVAWKSGEDDTWVTRSDVIAMCGKDYEKRIRMGLLKDWLYNLAYLQNMRKKGRHPETGEPLREDQKDITPWLFDHFNAGTSAEKPGKKSGSRQHPPTAEPPVESQRFDQAMTTGPEVYIKKEPYEEL</sequence>
<comment type="caution">
    <text evidence="2">The sequence shown here is derived from an EMBL/GenBank/DDBJ whole genome shotgun (WGS) entry which is preliminary data.</text>
</comment>
<evidence type="ECO:0000313" key="3">
    <source>
        <dbReference type="Proteomes" id="UP001271007"/>
    </source>
</evidence>
<evidence type="ECO:0008006" key="4">
    <source>
        <dbReference type="Google" id="ProtNLM"/>
    </source>
</evidence>
<feature type="region of interest" description="Disordered" evidence="1">
    <location>
        <begin position="1"/>
        <end position="27"/>
    </location>
</feature>
<feature type="compositionally biased region" description="Basic and acidic residues" evidence="1">
    <location>
        <begin position="83"/>
        <end position="94"/>
    </location>
</feature>
<feature type="region of interest" description="Disordered" evidence="1">
    <location>
        <begin position="666"/>
        <end position="714"/>
    </location>
</feature>
<feature type="compositionally biased region" description="Low complexity" evidence="1">
    <location>
        <begin position="405"/>
        <end position="429"/>
    </location>
</feature>
<feature type="region of interest" description="Disordered" evidence="1">
    <location>
        <begin position="400"/>
        <end position="491"/>
    </location>
</feature>
<dbReference type="AlphaFoldDB" id="A0AAJ0DM51"/>
<dbReference type="Proteomes" id="UP001271007">
    <property type="component" value="Unassembled WGS sequence"/>
</dbReference>
<evidence type="ECO:0000256" key="1">
    <source>
        <dbReference type="SAM" id="MobiDB-lite"/>
    </source>
</evidence>
<organism evidence="2 3">
    <name type="scientific">Extremus antarcticus</name>
    <dbReference type="NCBI Taxonomy" id="702011"/>
    <lineage>
        <taxon>Eukaryota</taxon>
        <taxon>Fungi</taxon>
        <taxon>Dikarya</taxon>
        <taxon>Ascomycota</taxon>
        <taxon>Pezizomycotina</taxon>
        <taxon>Dothideomycetes</taxon>
        <taxon>Dothideomycetidae</taxon>
        <taxon>Mycosphaerellales</taxon>
        <taxon>Extremaceae</taxon>
        <taxon>Extremus</taxon>
    </lineage>
</organism>
<protein>
    <recommendedName>
        <fullName evidence="4">Chromo domain-containing protein</fullName>
    </recommendedName>
</protein>
<gene>
    <name evidence="2" type="ORF">LTR09_006299</name>
</gene>
<name>A0AAJ0DM51_9PEZI</name>
<reference evidence="2" key="1">
    <citation type="submission" date="2023-04" db="EMBL/GenBank/DDBJ databases">
        <title>Black Yeasts Isolated from many extreme environments.</title>
        <authorList>
            <person name="Coleine C."/>
            <person name="Stajich J.E."/>
            <person name="Selbmann L."/>
        </authorList>
    </citation>
    <scope>NUCLEOTIDE SEQUENCE</scope>
    <source>
        <strain evidence="2">CCFEE 5312</strain>
    </source>
</reference>
<evidence type="ECO:0000313" key="2">
    <source>
        <dbReference type="EMBL" id="KAK3052816.1"/>
    </source>
</evidence>
<keyword evidence="3" id="KW-1185">Reference proteome</keyword>